<accession>A0A0E0MM33</accession>
<keyword evidence="2" id="KW-1185">Reference proteome</keyword>
<name>A0A0E0MM33_ORYPU</name>
<dbReference type="Proteomes" id="UP000026962">
    <property type="component" value="Chromosome 12"/>
</dbReference>
<dbReference type="Gramene" id="OPUNC12G09760.1">
    <property type="protein sequence ID" value="OPUNC12G09760.1"/>
    <property type="gene ID" value="OPUNC12G09760"/>
</dbReference>
<dbReference type="AlphaFoldDB" id="A0A0E0MM33"/>
<organism evidence="1">
    <name type="scientific">Oryza punctata</name>
    <name type="common">Red rice</name>
    <dbReference type="NCBI Taxonomy" id="4537"/>
    <lineage>
        <taxon>Eukaryota</taxon>
        <taxon>Viridiplantae</taxon>
        <taxon>Streptophyta</taxon>
        <taxon>Embryophyta</taxon>
        <taxon>Tracheophyta</taxon>
        <taxon>Spermatophyta</taxon>
        <taxon>Magnoliopsida</taxon>
        <taxon>Liliopsida</taxon>
        <taxon>Poales</taxon>
        <taxon>Poaceae</taxon>
        <taxon>BOP clade</taxon>
        <taxon>Oryzoideae</taxon>
        <taxon>Oryzeae</taxon>
        <taxon>Oryzinae</taxon>
        <taxon>Oryza</taxon>
    </lineage>
</organism>
<evidence type="ECO:0000313" key="2">
    <source>
        <dbReference type="Proteomes" id="UP000026962"/>
    </source>
</evidence>
<dbReference type="EnsemblPlants" id="OPUNC12G09760.1">
    <property type="protein sequence ID" value="OPUNC12G09760.1"/>
    <property type="gene ID" value="OPUNC12G09760"/>
</dbReference>
<dbReference type="HOGENOM" id="CLU_2430827_0_0_1"/>
<reference evidence="1" key="1">
    <citation type="submission" date="2015-04" db="UniProtKB">
        <authorList>
            <consortium name="EnsemblPlants"/>
        </authorList>
    </citation>
    <scope>IDENTIFICATION</scope>
</reference>
<protein>
    <submittedName>
        <fullName evidence="1">Uncharacterized protein</fullName>
    </submittedName>
</protein>
<reference evidence="1" key="2">
    <citation type="submission" date="2018-05" db="EMBL/GenBank/DDBJ databases">
        <title>OpunRS2 (Oryza punctata Reference Sequence Version 2).</title>
        <authorList>
            <person name="Zhang J."/>
            <person name="Kudrna D."/>
            <person name="Lee S."/>
            <person name="Talag J."/>
            <person name="Welchert J."/>
            <person name="Wing R.A."/>
        </authorList>
    </citation>
    <scope>NUCLEOTIDE SEQUENCE [LARGE SCALE GENOMIC DNA]</scope>
</reference>
<proteinExistence type="predicted"/>
<sequence length="91" mass="10009">MKWNFYSWNLKSAASITLPHNGIALMRGCFVTVITNRHEGEDTNQIGSKSGERGWMTSTEERGRTCDAFVSPLVAKCSSELAFPAAACRPL</sequence>
<evidence type="ECO:0000313" key="1">
    <source>
        <dbReference type="EnsemblPlants" id="OPUNC12G09760.1"/>
    </source>
</evidence>